<dbReference type="SUPFAM" id="SSF57783">
    <property type="entry name" value="Zinc beta-ribbon"/>
    <property type="match status" value="1"/>
</dbReference>
<name>A0A1L5FE65_CLOKL</name>
<dbReference type="GO" id="GO:0003677">
    <property type="term" value="F:DNA binding"/>
    <property type="evidence" value="ECO:0007669"/>
    <property type="project" value="InterPro"/>
</dbReference>
<evidence type="ECO:0000256" key="3">
    <source>
        <dbReference type="ARBA" id="ARBA00022833"/>
    </source>
</evidence>
<evidence type="ECO:0000313" key="6">
    <source>
        <dbReference type="Proteomes" id="UP000184604"/>
    </source>
</evidence>
<dbReference type="GO" id="GO:0003899">
    <property type="term" value="F:DNA-directed RNA polymerase activity"/>
    <property type="evidence" value="ECO:0007669"/>
    <property type="project" value="InterPro"/>
</dbReference>
<gene>
    <name evidence="5" type="ORF">BS101_14715</name>
</gene>
<evidence type="ECO:0000313" key="5">
    <source>
        <dbReference type="EMBL" id="APM41296.1"/>
    </source>
</evidence>
<dbReference type="Proteomes" id="UP000184604">
    <property type="component" value="Chromosome"/>
</dbReference>
<organism evidence="5 6">
    <name type="scientific">Clostridium kluyveri</name>
    <dbReference type="NCBI Taxonomy" id="1534"/>
    <lineage>
        <taxon>Bacteria</taxon>
        <taxon>Bacillati</taxon>
        <taxon>Bacillota</taxon>
        <taxon>Clostridia</taxon>
        <taxon>Eubacteriales</taxon>
        <taxon>Clostridiaceae</taxon>
        <taxon>Clostridium</taxon>
    </lineage>
</organism>
<dbReference type="InterPro" id="IPR009270">
    <property type="entry name" value="DUF927"/>
</dbReference>
<keyword evidence="2" id="KW-0863">Zinc-finger</keyword>
<keyword evidence="1" id="KW-0479">Metal-binding</keyword>
<proteinExistence type="predicted"/>
<dbReference type="PANTHER" id="PTHR30313:SF2">
    <property type="entry name" value="DNA PRIMASE"/>
    <property type="match status" value="1"/>
</dbReference>
<protein>
    <recommendedName>
        <fullName evidence="4">Zinc finger CHC2-type domain-containing protein</fullName>
    </recommendedName>
</protein>
<dbReference type="InterPro" id="IPR050219">
    <property type="entry name" value="DnaG_primase"/>
</dbReference>
<reference evidence="5 6" key="1">
    <citation type="submission" date="2016-12" db="EMBL/GenBank/DDBJ databases">
        <title>Complete genome sequence of Clostridium kluyveri JZZ isolated from the pit mud of a Chinese flavor liquor-making factory.</title>
        <authorList>
            <person name="Wang Y."/>
        </authorList>
    </citation>
    <scope>NUCLEOTIDE SEQUENCE [LARGE SCALE GENOMIC DNA]</scope>
    <source>
        <strain evidence="5 6">JZZ</strain>
    </source>
</reference>
<dbReference type="Pfam" id="PF18662">
    <property type="entry name" value="HTH_56"/>
    <property type="match status" value="1"/>
</dbReference>
<dbReference type="InterPro" id="IPR040538">
    <property type="entry name" value="Cch_HTH"/>
</dbReference>
<dbReference type="EMBL" id="CP018335">
    <property type="protein sequence ID" value="APM41296.1"/>
    <property type="molecule type" value="Genomic_DNA"/>
</dbReference>
<evidence type="ECO:0000259" key="4">
    <source>
        <dbReference type="SMART" id="SM00400"/>
    </source>
</evidence>
<dbReference type="GO" id="GO:0005737">
    <property type="term" value="C:cytoplasm"/>
    <property type="evidence" value="ECO:0007669"/>
    <property type="project" value="TreeGrafter"/>
</dbReference>
<dbReference type="Gene3D" id="3.40.1360.10">
    <property type="match status" value="1"/>
</dbReference>
<dbReference type="Pfam" id="PF01807">
    <property type="entry name" value="Zn_ribbon_DnaG"/>
    <property type="match status" value="1"/>
</dbReference>
<dbReference type="SMART" id="SM00400">
    <property type="entry name" value="ZnF_CHCC"/>
    <property type="match status" value="1"/>
</dbReference>
<dbReference type="Gene3D" id="3.90.580.10">
    <property type="entry name" value="Zinc finger, CHC2-type domain"/>
    <property type="match status" value="1"/>
</dbReference>
<dbReference type="InterPro" id="IPR002694">
    <property type="entry name" value="Znf_CHC2"/>
</dbReference>
<evidence type="ECO:0000256" key="2">
    <source>
        <dbReference type="ARBA" id="ARBA00022771"/>
    </source>
</evidence>
<dbReference type="GO" id="GO:0008270">
    <property type="term" value="F:zinc ion binding"/>
    <property type="evidence" value="ECO:0007669"/>
    <property type="project" value="UniProtKB-KW"/>
</dbReference>
<accession>A0A1L5FE65</accession>
<sequence>MNNLDSKINWADFYKKYVKRLKKAGVSKMQGLCPFHNDHKASFWFNTVNGCFKCEACGESGNGQTFLEKIENIDSKEAYKRLLKIAGEYREPEKKEKFTLRYYSEMKKLPLEFLSELQIKNTRNGIVIPYFDAEGAVLCKRNRYGERMFSWARGSKINLYGLWKIKDFGAFDYIVLVEGESDAHTLWLYNIPALGVPGASTFRQEWAEHLKDFNVYIYKEPDQGGKTFLRKICGELFKAAFKNEVFEITIPNFKDPSELHINAQDEFQNRWNAVIESAVKVDIEKAAVKPDEVIKGAPVSLRIPQGFKLTEDGIFILDQKRGIDVRFCSTPVIISKRLVSIETNEEKLEIAFLKDKKWHRQIVQRSTLFQNRTIIQLSDIGINVTSENSKFLVRFLGALLDENMDLIQISKSVTQMGWHGRKFLPYLSGDIVVDVDSNGSRWVNAYHKSGKYEEWTKHIGKCRENYIFRFILAASFAAPLLKVMNHRIFMIHNWGNTRFGKTAALKAALSVWGEAEGLMGNFNATRVGLEKMASFFNDLPLGIDEKQVVGNRQDFIESLVYMLSLGKSKVRGTKSGGLQKSSSWRSIILTTGEEPIIASNSQSGINTRVIEIYGAPFENENWAGKMHKVTAENYGFAGEKFLGSLINEGRFLTNIRELYDTFCREYESEIKIGTHMANVALISAADVLVSEIVFNSSREKALEEAKNMGYKILMELGEQQEDVNDKAYEFIREWAISNRNQFENDAKQRYGYIESRTFYILPSILEEALGKKNYSYRKTIRALGERGLIGSSYYNGKLQYSVVKRFGGGISRFIEIKFKELEESQPF</sequence>
<dbReference type="Pfam" id="PF06048">
    <property type="entry name" value="DUF927"/>
    <property type="match status" value="1"/>
</dbReference>
<keyword evidence="3" id="KW-0862">Zinc</keyword>
<feature type="domain" description="Zinc finger CHC2-type" evidence="4">
    <location>
        <begin position="29"/>
        <end position="83"/>
    </location>
</feature>
<dbReference type="InterPro" id="IPR036977">
    <property type="entry name" value="DNA_primase_Znf_CHC2"/>
</dbReference>
<evidence type="ECO:0000256" key="1">
    <source>
        <dbReference type="ARBA" id="ARBA00022723"/>
    </source>
</evidence>
<dbReference type="OrthoDB" id="158067at2"/>
<dbReference type="SUPFAM" id="SSF56731">
    <property type="entry name" value="DNA primase core"/>
    <property type="match status" value="1"/>
</dbReference>
<dbReference type="AlphaFoldDB" id="A0A1L5FE65"/>
<dbReference type="PANTHER" id="PTHR30313">
    <property type="entry name" value="DNA PRIMASE"/>
    <property type="match status" value="1"/>
</dbReference>
<dbReference type="GO" id="GO:0006269">
    <property type="term" value="P:DNA replication, synthesis of primer"/>
    <property type="evidence" value="ECO:0007669"/>
    <property type="project" value="TreeGrafter"/>
</dbReference>